<dbReference type="EMBL" id="JAFCLK010000030">
    <property type="protein sequence ID" value="MBR1139498.1"/>
    <property type="molecule type" value="Genomic_DNA"/>
</dbReference>
<dbReference type="Pfam" id="PF00196">
    <property type="entry name" value="GerE"/>
    <property type="match status" value="1"/>
</dbReference>
<dbReference type="PANTHER" id="PTHR44688">
    <property type="entry name" value="DNA-BINDING TRANSCRIPTIONAL ACTIVATOR DEVR_DOSR"/>
    <property type="match status" value="1"/>
</dbReference>
<evidence type="ECO:0000256" key="3">
    <source>
        <dbReference type="ARBA" id="ARBA00023163"/>
    </source>
</evidence>
<evidence type="ECO:0000256" key="1">
    <source>
        <dbReference type="ARBA" id="ARBA00023015"/>
    </source>
</evidence>
<dbReference type="SMART" id="SM00421">
    <property type="entry name" value="HTH_LUXR"/>
    <property type="match status" value="1"/>
</dbReference>
<dbReference type="Gene3D" id="1.10.10.10">
    <property type="entry name" value="Winged helix-like DNA-binding domain superfamily/Winged helix DNA-binding domain"/>
    <property type="match status" value="1"/>
</dbReference>
<keyword evidence="1" id="KW-0805">Transcription regulation</keyword>
<dbReference type="PRINTS" id="PR00038">
    <property type="entry name" value="HTHLUXR"/>
</dbReference>
<dbReference type="InterPro" id="IPR036693">
    <property type="entry name" value="TF_LuxR_autoind-bd_dom_sf"/>
</dbReference>
<name>A0ABS5GDS8_9BRAD</name>
<dbReference type="SUPFAM" id="SSF46894">
    <property type="entry name" value="C-terminal effector domain of the bipartite response regulators"/>
    <property type="match status" value="1"/>
</dbReference>
<dbReference type="Pfam" id="PF03472">
    <property type="entry name" value="Autoind_bind"/>
    <property type="match status" value="1"/>
</dbReference>
<dbReference type="InterPro" id="IPR016032">
    <property type="entry name" value="Sig_transdc_resp-reg_C-effctor"/>
</dbReference>
<comment type="caution">
    <text evidence="5">The sequence shown here is derived from an EMBL/GenBank/DDBJ whole genome shotgun (WGS) entry which is preliminary data.</text>
</comment>
<organism evidence="5 6">
    <name type="scientific">Bradyrhizobium denitrificans</name>
    <dbReference type="NCBI Taxonomy" id="2734912"/>
    <lineage>
        <taxon>Bacteria</taxon>
        <taxon>Pseudomonadati</taxon>
        <taxon>Pseudomonadota</taxon>
        <taxon>Alphaproteobacteria</taxon>
        <taxon>Hyphomicrobiales</taxon>
        <taxon>Nitrobacteraceae</taxon>
        <taxon>Bradyrhizobium</taxon>
    </lineage>
</organism>
<evidence type="ECO:0000256" key="2">
    <source>
        <dbReference type="ARBA" id="ARBA00023125"/>
    </source>
</evidence>
<protein>
    <submittedName>
        <fullName evidence="5">LuxR family transcriptional regulator</fullName>
    </submittedName>
</protein>
<dbReference type="PANTHER" id="PTHR44688:SF16">
    <property type="entry name" value="DNA-BINDING TRANSCRIPTIONAL ACTIVATOR DEVR_DOSR"/>
    <property type="match status" value="1"/>
</dbReference>
<dbReference type="InterPro" id="IPR005143">
    <property type="entry name" value="TF_LuxR_autoind-bd_dom"/>
</dbReference>
<evidence type="ECO:0000313" key="5">
    <source>
        <dbReference type="EMBL" id="MBR1139498.1"/>
    </source>
</evidence>
<keyword evidence="3" id="KW-0804">Transcription</keyword>
<evidence type="ECO:0000259" key="4">
    <source>
        <dbReference type="PROSITE" id="PS50043"/>
    </source>
</evidence>
<feature type="domain" description="HTH luxR-type" evidence="4">
    <location>
        <begin position="173"/>
        <end position="238"/>
    </location>
</feature>
<dbReference type="Proteomes" id="UP001314635">
    <property type="component" value="Unassembled WGS sequence"/>
</dbReference>
<proteinExistence type="predicted"/>
<accession>A0ABS5GDS8</accession>
<dbReference type="Gene3D" id="3.30.450.80">
    <property type="entry name" value="Transcription factor LuxR-like, autoinducer-binding domain"/>
    <property type="match status" value="1"/>
</dbReference>
<sequence>MSCKCESACERIVRTTSLSELSNVLSETRHEYELAHLVYNARHLPRTEEPNPLLLLTYDAEWVQRYKTQDYFQIDPVIKHGLASLLPLDWSNLESGEADVRAFFREARSFGVGRNGMTIPIRGPHGERALFSLTSNLSAGQWQTTRLAMMRDFMIIAYFFHDQAVRLSGMRDLPGMGRPLSRRERETLQLAARGFAPKQIAADLRVSTTAVRLYLQTARTKLECTTLTQGIAKAISLDLIRA</sequence>
<dbReference type="PROSITE" id="PS50043">
    <property type="entry name" value="HTH_LUXR_2"/>
    <property type="match status" value="1"/>
</dbReference>
<dbReference type="InterPro" id="IPR000792">
    <property type="entry name" value="Tscrpt_reg_LuxR_C"/>
</dbReference>
<dbReference type="SUPFAM" id="SSF75516">
    <property type="entry name" value="Pheromone-binding domain of LuxR-like quorum-sensing transcription factors"/>
    <property type="match status" value="1"/>
</dbReference>
<keyword evidence="6" id="KW-1185">Reference proteome</keyword>
<dbReference type="CDD" id="cd06170">
    <property type="entry name" value="LuxR_C_like"/>
    <property type="match status" value="1"/>
</dbReference>
<dbReference type="InterPro" id="IPR036388">
    <property type="entry name" value="WH-like_DNA-bd_sf"/>
</dbReference>
<evidence type="ECO:0000313" key="6">
    <source>
        <dbReference type="Proteomes" id="UP001314635"/>
    </source>
</evidence>
<keyword evidence="2" id="KW-0238">DNA-binding</keyword>
<reference evidence="6" key="1">
    <citation type="journal article" date="2021" name="ISME J.">
        <title>Evolutionary origin and ecological implication of a unique nif island in free-living Bradyrhizobium lineages.</title>
        <authorList>
            <person name="Tao J."/>
        </authorList>
    </citation>
    <scope>NUCLEOTIDE SEQUENCE [LARGE SCALE GENOMIC DNA]</scope>
    <source>
        <strain evidence="6">SZCCT0094</strain>
    </source>
</reference>
<gene>
    <name evidence="5" type="ORF">JQ619_27440</name>
</gene>